<keyword evidence="1" id="KW-1133">Transmembrane helix</keyword>
<reference evidence="2 3" key="1">
    <citation type="journal article" date="2016" name="Nat. Commun.">
        <title>Thousands of microbial genomes shed light on interconnected biogeochemical processes in an aquifer system.</title>
        <authorList>
            <person name="Anantharaman K."/>
            <person name="Brown C.T."/>
            <person name="Hug L.A."/>
            <person name="Sharon I."/>
            <person name="Castelle C.J."/>
            <person name="Probst A.J."/>
            <person name="Thomas B.C."/>
            <person name="Singh A."/>
            <person name="Wilkins M.J."/>
            <person name="Karaoz U."/>
            <person name="Brodie E.L."/>
            <person name="Williams K.H."/>
            <person name="Hubbard S.S."/>
            <person name="Banfield J.F."/>
        </authorList>
    </citation>
    <scope>NUCLEOTIDE SEQUENCE [LARGE SCALE GENOMIC DNA]</scope>
</reference>
<evidence type="ECO:0000256" key="1">
    <source>
        <dbReference type="SAM" id="Phobius"/>
    </source>
</evidence>
<dbReference type="AlphaFoldDB" id="A0A1G2HZ24"/>
<name>A0A1G2HZ24_9BACT</name>
<evidence type="ECO:0008006" key="4">
    <source>
        <dbReference type="Google" id="ProtNLM"/>
    </source>
</evidence>
<organism evidence="2 3">
    <name type="scientific">Candidatus Staskawiczbacteria bacterium RIFCSPHIGHO2_02_FULL_34_9</name>
    <dbReference type="NCBI Taxonomy" id="1802206"/>
    <lineage>
        <taxon>Bacteria</taxon>
        <taxon>Candidatus Staskawicziibacteriota</taxon>
    </lineage>
</organism>
<evidence type="ECO:0000313" key="3">
    <source>
        <dbReference type="Proteomes" id="UP000176421"/>
    </source>
</evidence>
<protein>
    <recommendedName>
        <fullName evidence="4">Cell division protein FtsL</fullName>
    </recommendedName>
</protein>
<dbReference type="EMBL" id="MHOS01000032">
    <property type="protein sequence ID" value="OGZ67735.1"/>
    <property type="molecule type" value="Genomic_DNA"/>
</dbReference>
<comment type="caution">
    <text evidence="2">The sequence shown here is derived from an EMBL/GenBank/DDBJ whole genome shotgun (WGS) entry which is preliminary data.</text>
</comment>
<dbReference type="Proteomes" id="UP000176421">
    <property type="component" value="Unassembled WGS sequence"/>
</dbReference>
<sequence length="116" mass="13293">MTTLALSAKSVQRKVKSISLPMINWKLFYLMGIALALVMVISYIFLINQLTEGVYLIKKYNKDISSLYKENDVLEARFAKINFMENVVSKTKELSFEKTKDIKYLQIIESSLASAN</sequence>
<dbReference type="STRING" id="1802206.A3D35_03710"/>
<feature type="transmembrane region" description="Helical" evidence="1">
    <location>
        <begin position="27"/>
        <end position="46"/>
    </location>
</feature>
<keyword evidence="1" id="KW-0472">Membrane</keyword>
<evidence type="ECO:0000313" key="2">
    <source>
        <dbReference type="EMBL" id="OGZ67735.1"/>
    </source>
</evidence>
<proteinExistence type="predicted"/>
<keyword evidence="1" id="KW-0812">Transmembrane</keyword>
<accession>A0A1G2HZ24</accession>
<gene>
    <name evidence="2" type="ORF">A3D35_03710</name>
</gene>